<evidence type="ECO:0000256" key="4">
    <source>
        <dbReference type="ARBA" id="ARBA00022801"/>
    </source>
</evidence>
<keyword evidence="6 7" id="KW-0482">Metalloprotease</keyword>
<dbReference type="Gene3D" id="3.40.390.10">
    <property type="entry name" value="Collagenase (Catalytic Domain)"/>
    <property type="match status" value="1"/>
</dbReference>
<dbReference type="GO" id="GO:0004222">
    <property type="term" value="F:metalloendopeptidase activity"/>
    <property type="evidence" value="ECO:0007669"/>
    <property type="project" value="InterPro"/>
</dbReference>
<evidence type="ECO:0000259" key="8">
    <source>
        <dbReference type="Pfam" id="PF01432"/>
    </source>
</evidence>
<dbReference type="Gene3D" id="1.10.1370.10">
    <property type="entry name" value="Neurolysin, domain 3"/>
    <property type="match status" value="1"/>
</dbReference>
<dbReference type="InterPro" id="IPR034005">
    <property type="entry name" value="M3A_DCP"/>
</dbReference>
<reference evidence="10" key="1">
    <citation type="submission" date="2016-10" db="EMBL/GenBank/DDBJ databases">
        <authorList>
            <person name="Varghese N."/>
            <person name="Submissions S."/>
        </authorList>
    </citation>
    <scope>NUCLEOTIDE SEQUENCE [LARGE SCALE GENOMIC DNA]</scope>
    <source>
        <strain evidence="10">KPR-1</strain>
    </source>
</reference>
<keyword evidence="3 7" id="KW-0479">Metal-binding</keyword>
<sequence>MSLSAENPFAQPSSLPYGMPDFDAIRVEHFAPALREGFAEQRAQWEEIATDTSPATVETVLEPIEKSGDLLTRAASAFFSQLSSVGGDELDALEEEFSPLFAEHSDAFYLDQRIYDRLTQLADANLDLDADTAWLLETYLKRFRRAGVELEGEKQDRLRELNSSIASLQAAFGRRVVKDLEAHAPSFSATELAGLDDAELDAMKQDDGSYKVALQSTTQQPLATSLTDSDTRARLFETSQSRNWQGENDTRQIVLDLARARAERAQLLGYDHHADYVAEDAAAGTSQAIMERLTAMAAPAARNAKAESAELAELMAREDPRPFAVSDWSYYSEKLRGEKFNLDDSVLKPYLLLENVIDNGVFFAANKLYGLSFTRREDITGHTPDARVWEVFNEAGEGIGLFSADYYAREGKRGGAWMSGFVEQSHLLDRKAVVTNDLNVAKPQEGFPTLLTWDEVRTCFHEFGHALHGLLSDVRWPSQSGTSVPRDFVEYPSQLNEMWMENPEVIKNFARHHETGEEIPASYIETLTSMGAYGEGFATSEYLGAALLDQAWHRLGPDEIPTDISEVADFEAKTLREFGIDVVPPRYRTTFFNHTFGGGYDAGYYSYVWAEVLDADTAEWFRTEATREGDGGLNREAGAHLAAEVLSRGYSRDPRESFLAFRGRDPEIGALMSRRGLA</sequence>
<dbReference type="OrthoDB" id="9773538at2"/>
<dbReference type="InterPro" id="IPR045090">
    <property type="entry name" value="Pept_M3A_M3B"/>
</dbReference>
<dbReference type="SUPFAM" id="SSF55486">
    <property type="entry name" value="Metalloproteases ('zincins'), catalytic domain"/>
    <property type="match status" value="1"/>
</dbReference>
<comment type="similarity">
    <text evidence="1 7">Belongs to the peptidase M3 family.</text>
</comment>
<dbReference type="Proteomes" id="UP000199288">
    <property type="component" value="Unassembled WGS sequence"/>
</dbReference>
<dbReference type="GO" id="GO:0046872">
    <property type="term" value="F:metal ion binding"/>
    <property type="evidence" value="ECO:0007669"/>
    <property type="project" value="UniProtKB-UniRule"/>
</dbReference>
<name>A0A1H4DFM5_9ACTO</name>
<evidence type="ECO:0000313" key="10">
    <source>
        <dbReference type="Proteomes" id="UP000199288"/>
    </source>
</evidence>
<dbReference type="GO" id="GO:0004180">
    <property type="term" value="F:carboxypeptidase activity"/>
    <property type="evidence" value="ECO:0007669"/>
    <property type="project" value="TreeGrafter"/>
</dbReference>
<dbReference type="AlphaFoldDB" id="A0A1H4DFM5"/>
<keyword evidence="4 7" id="KW-0378">Hydrolase</keyword>
<gene>
    <name evidence="9" type="ORF">SAMN02910418_02238</name>
</gene>
<evidence type="ECO:0000256" key="6">
    <source>
        <dbReference type="ARBA" id="ARBA00023049"/>
    </source>
</evidence>
<evidence type="ECO:0000256" key="5">
    <source>
        <dbReference type="ARBA" id="ARBA00022833"/>
    </source>
</evidence>
<dbReference type="PANTHER" id="PTHR43660:SF1">
    <property type="entry name" value="DIPEPTIDYL CARBOXYPEPTIDASE"/>
    <property type="match status" value="1"/>
</dbReference>
<feature type="domain" description="Peptidase M3A/M3B catalytic" evidence="8">
    <location>
        <begin position="224"/>
        <end position="674"/>
    </location>
</feature>
<dbReference type="InterPro" id="IPR024077">
    <property type="entry name" value="Neurolysin/TOP_dom2"/>
</dbReference>
<dbReference type="EMBL" id="FNQV01000016">
    <property type="protein sequence ID" value="SEA71561.1"/>
    <property type="molecule type" value="Genomic_DNA"/>
</dbReference>
<dbReference type="GO" id="GO:0005829">
    <property type="term" value="C:cytosol"/>
    <property type="evidence" value="ECO:0007669"/>
    <property type="project" value="UniProtKB-ARBA"/>
</dbReference>
<evidence type="ECO:0000256" key="3">
    <source>
        <dbReference type="ARBA" id="ARBA00022723"/>
    </source>
</evidence>
<evidence type="ECO:0000256" key="7">
    <source>
        <dbReference type="RuleBase" id="RU003435"/>
    </source>
</evidence>
<dbReference type="CDD" id="cd06456">
    <property type="entry name" value="M3A_DCP"/>
    <property type="match status" value="1"/>
</dbReference>
<organism evidence="9 10">
    <name type="scientific">Bowdeniella nasicola</name>
    <dbReference type="NCBI Taxonomy" id="208480"/>
    <lineage>
        <taxon>Bacteria</taxon>
        <taxon>Bacillati</taxon>
        <taxon>Actinomycetota</taxon>
        <taxon>Actinomycetes</taxon>
        <taxon>Actinomycetales</taxon>
        <taxon>Actinomycetaceae</taxon>
        <taxon>Bowdeniella</taxon>
    </lineage>
</organism>
<dbReference type="FunFam" id="3.40.390.10:FF:000009">
    <property type="entry name" value="Oligopeptidase A"/>
    <property type="match status" value="1"/>
</dbReference>
<keyword evidence="10" id="KW-1185">Reference proteome</keyword>
<keyword evidence="5 7" id="KW-0862">Zinc</keyword>
<dbReference type="GO" id="GO:0006508">
    <property type="term" value="P:proteolysis"/>
    <property type="evidence" value="ECO:0007669"/>
    <property type="project" value="UniProtKB-KW"/>
</dbReference>
<dbReference type="PANTHER" id="PTHR43660">
    <property type="entry name" value="DIPEPTIDYL CARBOXYPEPTIDASE"/>
    <property type="match status" value="1"/>
</dbReference>
<dbReference type="RefSeq" id="WP_092565913.1">
    <property type="nucleotide sequence ID" value="NZ_FNQV01000016.1"/>
</dbReference>
<proteinExistence type="inferred from homology"/>
<keyword evidence="2 7" id="KW-0645">Protease</keyword>
<evidence type="ECO:0000256" key="2">
    <source>
        <dbReference type="ARBA" id="ARBA00022670"/>
    </source>
</evidence>
<protein>
    <submittedName>
        <fullName evidence="9">Peptidyl-dipeptidase Dcp</fullName>
    </submittedName>
</protein>
<accession>A0A1H4DFM5</accession>
<evidence type="ECO:0000313" key="9">
    <source>
        <dbReference type="EMBL" id="SEA71561.1"/>
    </source>
</evidence>
<dbReference type="InterPro" id="IPR024079">
    <property type="entry name" value="MetalloPept_cat_dom_sf"/>
</dbReference>
<dbReference type="Pfam" id="PF01432">
    <property type="entry name" value="Peptidase_M3"/>
    <property type="match status" value="1"/>
</dbReference>
<evidence type="ECO:0000256" key="1">
    <source>
        <dbReference type="ARBA" id="ARBA00006040"/>
    </source>
</evidence>
<dbReference type="InterPro" id="IPR001567">
    <property type="entry name" value="Pept_M3A_M3B_dom"/>
</dbReference>
<comment type="cofactor">
    <cofactor evidence="7">
        <name>Zn(2+)</name>
        <dbReference type="ChEBI" id="CHEBI:29105"/>
    </cofactor>
    <text evidence="7">Binds 1 zinc ion.</text>
</comment>